<reference evidence="2 3" key="1">
    <citation type="submission" date="2018-01" db="EMBL/GenBank/DDBJ databases">
        <title>Whole genome analyses suggest that Burkholderia sensu lato contains two further novel genera in the rhizoxinica-symbiotica group Mycetohabitans gen. nov., and Trinickia gen. nov.: implications for the evolution of diazotrophy and nodulation in the Burkholderiaceae.</title>
        <authorList>
            <person name="Estrada-de los Santos P."/>
            <person name="Palmer M."/>
            <person name="Chavez-Ramirez B."/>
            <person name="Beukes C."/>
            <person name="Steenkamp E.T."/>
            <person name="Hirsch A.M."/>
            <person name="Manyaka P."/>
            <person name="Maluk M."/>
            <person name="Lafos M."/>
            <person name="Crook M."/>
            <person name="Gross E."/>
            <person name="Simon M.F."/>
            <person name="Bueno dos Reis Junior F."/>
            <person name="Poole P.S."/>
            <person name="Venter S.N."/>
            <person name="James E.K."/>
        </authorList>
    </citation>
    <scope>NUCLEOTIDE SEQUENCE [LARGE SCALE GENOMIC DNA]</scope>
    <source>
        <strain evidence="2 3">GP25-8</strain>
    </source>
</reference>
<gene>
    <name evidence="2" type="ORF">C0Z19_03745</name>
</gene>
<evidence type="ECO:0000313" key="3">
    <source>
        <dbReference type="Proteomes" id="UP000235347"/>
    </source>
</evidence>
<dbReference type="EMBL" id="PNYB01000002">
    <property type="protein sequence ID" value="PMS27781.1"/>
    <property type="molecule type" value="Genomic_DNA"/>
</dbReference>
<dbReference type="Proteomes" id="UP000235347">
    <property type="component" value="Unassembled WGS sequence"/>
</dbReference>
<accession>A0A2N7WEJ2</accession>
<name>A0A2N7WEJ2_9BURK</name>
<dbReference type="Gene3D" id="3.10.450.40">
    <property type="match status" value="1"/>
</dbReference>
<dbReference type="SUPFAM" id="SSF160719">
    <property type="entry name" value="gpW/gp25-like"/>
    <property type="match status" value="1"/>
</dbReference>
<dbReference type="RefSeq" id="WP_102608430.1">
    <property type="nucleotide sequence ID" value="NZ_CADIKD010000004.1"/>
</dbReference>
<evidence type="ECO:0000313" key="2">
    <source>
        <dbReference type="EMBL" id="PMS27781.1"/>
    </source>
</evidence>
<comment type="caution">
    <text evidence="2">The sequence shown here is derived from an EMBL/GenBank/DDBJ whole genome shotgun (WGS) entry which is preliminary data.</text>
</comment>
<organism evidence="2 3">
    <name type="scientific">Trinickia soli</name>
    <dbReference type="NCBI Taxonomy" id="380675"/>
    <lineage>
        <taxon>Bacteria</taxon>
        <taxon>Pseudomonadati</taxon>
        <taxon>Pseudomonadota</taxon>
        <taxon>Betaproteobacteria</taxon>
        <taxon>Burkholderiales</taxon>
        <taxon>Burkholderiaceae</taxon>
        <taxon>Trinickia</taxon>
    </lineage>
</organism>
<proteinExistence type="predicted"/>
<dbReference type="AlphaFoldDB" id="A0A2N7WEJ2"/>
<protein>
    <recommendedName>
        <fullName evidence="1">IraD/Gp25-like domain-containing protein</fullName>
    </recommendedName>
</protein>
<evidence type="ECO:0000259" key="1">
    <source>
        <dbReference type="Pfam" id="PF04965"/>
    </source>
</evidence>
<dbReference type="Pfam" id="PF04965">
    <property type="entry name" value="GPW_gp25"/>
    <property type="match status" value="1"/>
</dbReference>
<dbReference type="InterPro" id="IPR007048">
    <property type="entry name" value="IraD/Gp25-like"/>
</dbReference>
<keyword evidence="3" id="KW-1185">Reference proteome</keyword>
<feature type="domain" description="IraD/Gp25-like" evidence="1">
    <location>
        <begin position="33"/>
        <end position="121"/>
    </location>
</feature>
<sequence length="147" mass="16377">MNGFDRKPPFLGRGWSFPPRFDAQTGEVALVAAEDDIRESLYVLLTTQPGERIMVPNYGCALQGYVFSALDANTETQIRRLVSDAILFYEPRIDLVSIQFVMDEASGSAALSLEYTVRQTNSRSNVVIPYCREEGTNVERSFAPSEG</sequence>